<dbReference type="GO" id="GO:0042101">
    <property type="term" value="C:T cell receptor complex"/>
    <property type="evidence" value="ECO:0007669"/>
    <property type="project" value="UniProtKB-KW"/>
</dbReference>
<accession>A0A7N5KK14</accession>
<dbReference type="SUPFAM" id="SSF48726">
    <property type="entry name" value="Immunoglobulin"/>
    <property type="match status" value="1"/>
</dbReference>
<sequence>MWACTDHFSVTPKLLHGKKEEHYLGDTAEMKCSPGFVTAVLLMLGQTQGDSVTQSEGQLTLLEKESLTINCTFSTTWSPTLFWYVQHPGEGLQLLLKAMKEKEKGINKGFEATYDKDSKSFHLEKGSVQASDSAVYYCAMSDTVTGTTGGAERKL</sequence>
<feature type="domain" description="Ig-like" evidence="6">
    <location>
        <begin position="34"/>
        <end position="155"/>
    </location>
</feature>
<dbReference type="CDD" id="cd04983">
    <property type="entry name" value="IgV_TCR_alpha"/>
    <property type="match status" value="1"/>
</dbReference>
<dbReference type="InterPro" id="IPR003599">
    <property type="entry name" value="Ig_sub"/>
</dbReference>
<evidence type="ECO:0000256" key="2">
    <source>
        <dbReference type="ARBA" id="ARBA00023130"/>
    </source>
</evidence>
<reference evidence="7 8" key="1">
    <citation type="journal article" date="2010" name="Nature">
        <title>The sequence and de novo assembly of the giant panda genome.</title>
        <authorList>
            <person name="Li R."/>
            <person name="Fan W."/>
            <person name="Tian G."/>
            <person name="Zhu H."/>
            <person name="He L."/>
            <person name="Cai J."/>
            <person name="Huang Q."/>
            <person name="Cai Q."/>
            <person name="Li B."/>
            <person name="Bai Y."/>
            <person name="Zhang Z."/>
            <person name="Zhang Y."/>
            <person name="Wang W."/>
            <person name="Li J."/>
            <person name="Wei F."/>
            <person name="Li H."/>
            <person name="Jian M."/>
            <person name="Li J."/>
            <person name="Zhang Z."/>
            <person name="Nielsen R."/>
            <person name="Li D."/>
            <person name="Gu W."/>
            <person name="Yang Z."/>
            <person name="Xuan Z."/>
            <person name="Ryder O.A."/>
            <person name="Leung F.C."/>
            <person name="Zhou Y."/>
            <person name="Cao J."/>
            <person name="Sun X."/>
            <person name="Fu Y."/>
            <person name="Fang X."/>
            <person name="Guo X."/>
            <person name="Wang B."/>
            <person name="Hou R."/>
            <person name="Shen F."/>
            <person name="Mu B."/>
            <person name="Ni P."/>
            <person name="Lin R."/>
            <person name="Qian W."/>
            <person name="Wang G."/>
            <person name="Yu C."/>
            <person name="Nie W."/>
            <person name="Wang J."/>
            <person name="Wu Z."/>
            <person name="Liang H."/>
            <person name="Min J."/>
            <person name="Wu Q."/>
            <person name="Cheng S."/>
            <person name="Ruan J."/>
            <person name="Wang M."/>
            <person name="Shi Z."/>
            <person name="Wen M."/>
            <person name="Liu B."/>
            <person name="Ren X."/>
            <person name="Zheng H."/>
            <person name="Dong D."/>
            <person name="Cook K."/>
            <person name="Shan G."/>
            <person name="Zhang H."/>
            <person name="Kosiol C."/>
            <person name="Xie X."/>
            <person name="Lu Z."/>
            <person name="Zheng H."/>
            <person name="Li Y."/>
            <person name="Steiner C.C."/>
            <person name="Lam T.T."/>
            <person name="Lin S."/>
            <person name="Zhang Q."/>
            <person name="Li G."/>
            <person name="Tian J."/>
            <person name="Gong T."/>
            <person name="Liu H."/>
            <person name="Zhang D."/>
            <person name="Fang L."/>
            <person name="Ye C."/>
            <person name="Zhang J."/>
            <person name="Hu W."/>
            <person name="Xu A."/>
            <person name="Ren Y."/>
            <person name="Zhang G."/>
            <person name="Bruford M.W."/>
            <person name="Li Q."/>
            <person name="Ma L."/>
            <person name="Guo Y."/>
            <person name="An N."/>
            <person name="Hu Y."/>
            <person name="Zheng Y."/>
            <person name="Shi Y."/>
            <person name="Li Z."/>
            <person name="Liu Q."/>
            <person name="Chen Y."/>
            <person name="Zhao J."/>
            <person name="Qu N."/>
            <person name="Zhao S."/>
            <person name="Tian F."/>
            <person name="Wang X."/>
            <person name="Wang H."/>
            <person name="Xu L."/>
            <person name="Liu X."/>
            <person name="Vinar T."/>
            <person name="Wang Y."/>
            <person name="Lam T.W."/>
            <person name="Yiu S.M."/>
            <person name="Liu S."/>
            <person name="Zhang H."/>
            <person name="Li D."/>
            <person name="Huang Y."/>
            <person name="Wang X."/>
            <person name="Yang G."/>
            <person name="Jiang Z."/>
            <person name="Wang J."/>
            <person name="Qin N."/>
            <person name="Li L."/>
            <person name="Li J."/>
            <person name="Bolund L."/>
            <person name="Kristiansen K."/>
            <person name="Wong G.K."/>
            <person name="Olson M."/>
            <person name="Zhang X."/>
            <person name="Li S."/>
            <person name="Yang H."/>
            <person name="Wang J."/>
            <person name="Wang J."/>
        </authorList>
    </citation>
    <scope>NUCLEOTIDE SEQUENCE [LARGE SCALE GENOMIC DNA]</scope>
</reference>
<keyword evidence="2" id="KW-1064">Adaptive immunity</keyword>
<name>A0A7N5KK14_AILME</name>
<keyword evidence="5" id="KW-1279">T cell receptor</keyword>
<dbReference type="PANTHER" id="PTHR19367:SF43">
    <property type="entry name" value="T CELL RECEPTOR ALPHA VARIABLE 6-4-RELATED"/>
    <property type="match status" value="1"/>
</dbReference>
<dbReference type="GeneTree" id="ENSGT00940000154455"/>
<evidence type="ECO:0000313" key="7">
    <source>
        <dbReference type="Ensembl" id="ENSAMEP00000041185.1"/>
    </source>
</evidence>
<dbReference type="SMART" id="SM00409">
    <property type="entry name" value="IG"/>
    <property type="match status" value="1"/>
</dbReference>
<evidence type="ECO:0000313" key="8">
    <source>
        <dbReference type="Proteomes" id="UP000008912"/>
    </source>
</evidence>
<keyword evidence="4" id="KW-0393">Immunoglobulin domain</keyword>
<dbReference type="InterPro" id="IPR007110">
    <property type="entry name" value="Ig-like_dom"/>
</dbReference>
<reference evidence="7" key="3">
    <citation type="submission" date="2025-09" db="UniProtKB">
        <authorList>
            <consortium name="Ensembl"/>
        </authorList>
    </citation>
    <scope>IDENTIFICATION</scope>
</reference>
<reference evidence="7" key="2">
    <citation type="submission" date="2025-08" db="UniProtKB">
        <authorList>
            <consortium name="Ensembl"/>
        </authorList>
    </citation>
    <scope>IDENTIFICATION</scope>
</reference>
<protein>
    <recommendedName>
        <fullName evidence="6">Ig-like domain-containing protein</fullName>
    </recommendedName>
</protein>
<evidence type="ECO:0000256" key="1">
    <source>
        <dbReference type="ARBA" id="ARBA00022729"/>
    </source>
</evidence>
<dbReference type="InterPro" id="IPR051287">
    <property type="entry name" value="TCR_variable_region"/>
</dbReference>
<keyword evidence="5" id="KW-0391">Immunity</keyword>
<organism evidence="7 8">
    <name type="scientific">Ailuropoda melanoleuca</name>
    <name type="common">Giant panda</name>
    <dbReference type="NCBI Taxonomy" id="9646"/>
    <lineage>
        <taxon>Eukaryota</taxon>
        <taxon>Metazoa</taxon>
        <taxon>Chordata</taxon>
        <taxon>Craniata</taxon>
        <taxon>Vertebrata</taxon>
        <taxon>Euteleostomi</taxon>
        <taxon>Mammalia</taxon>
        <taxon>Eutheria</taxon>
        <taxon>Laurasiatheria</taxon>
        <taxon>Carnivora</taxon>
        <taxon>Caniformia</taxon>
        <taxon>Ursidae</taxon>
        <taxon>Ailuropoda</taxon>
    </lineage>
</organism>
<dbReference type="InterPro" id="IPR013783">
    <property type="entry name" value="Ig-like_fold"/>
</dbReference>
<dbReference type="Proteomes" id="UP000008912">
    <property type="component" value="Unassembled WGS sequence"/>
</dbReference>
<evidence type="ECO:0000256" key="4">
    <source>
        <dbReference type="ARBA" id="ARBA00023319"/>
    </source>
</evidence>
<dbReference type="Gene3D" id="2.60.40.10">
    <property type="entry name" value="Immunoglobulins"/>
    <property type="match status" value="1"/>
</dbReference>
<keyword evidence="8" id="KW-1185">Reference proteome</keyword>
<dbReference type="PROSITE" id="PS50835">
    <property type="entry name" value="IG_LIKE"/>
    <property type="match status" value="1"/>
</dbReference>
<evidence type="ECO:0000256" key="3">
    <source>
        <dbReference type="ARBA" id="ARBA00023170"/>
    </source>
</evidence>
<evidence type="ECO:0000259" key="6">
    <source>
        <dbReference type="PROSITE" id="PS50835"/>
    </source>
</evidence>
<dbReference type="InterPro" id="IPR013106">
    <property type="entry name" value="Ig_V-set"/>
</dbReference>
<dbReference type="GO" id="GO:0002250">
    <property type="term" value="P:adaptive immune response"/>
    <property type="evidence" value="ECO:0007669"/>
    <property type="project" value="UniProtKB-KW"/>
</dbReference>
<keyword evidence="1" id="KW-0732">Signal</keyword>
<proteinExistence type="predicted"/>
<dbReference type="Ensembl" id="ENSAMET00000026203.1">
    <property type="protein sequence ID" value="ENSAMEP00000041185.1"/>
    <property type="gene ID" value="ENSAMEG00000028773.1"/>
</dbReference>
<dbReference type="PANTHER" id="PTHR19367">
    <property type="entry name" value="T-CELL RECEPTOR ALPHA CHAIN V REGION"/>
    <property type="match status" value="1"/>
</dbReference>
<dbReference type="AlphaFoldDB" id="A0A7N5KK14"/>
<evidence type="ECO:0000256" key="5">
    <source>
        <dbReference type="ARBA" id="ARBA00043266"/>
    </source>
</evidence>
<dbReference type="InterPro" id="IPR036179">
    <property type="entry name" value="Ig-like_dom_sf"/>
</dbReference>
<dbReference type="Pfam" id="PF07686">
    <property type="entry name" value="V-set"/>
    <property type="match status" value="1"/>
</dbReference>
<dbReference type="SMART" id="SM00406">
    <property type="entry name" value="IGv"/>
    <property type="match status" value="1"/>
</dbReference>
<keyword evidence="3" id="KW-0675">Receptor</keyword>